<feature type="domain" description="FUZ/MON1/HPS1 first Longin" evidence="3">
    <location>
        <begin position="139"/>
        <end position="261"/>
    </location>
</feature>
<feature type="domain" description="FUZ/MON1/HPS1 third Longin" evidence="5">
    <location>
        <begin position="429"/>
        <end position="529"/>
    </location>
</feature>
<dbReference type="GO" id="GO:0035658">
    <property type="term" value="C:Mon1-Ccz1 complex"/>
    <property type="evidence" value="ECO:0007669"/>
    <property type="project" value="TreeGrafter"/>
</dbReference>
<dbReference type="GO" id="GO:0006623">
    <property type="term" value="P:protein targeting to vacuole"/>
    <property type="evidence" value="ECO:0007669"/>
    <property type="project" value="UniProtKB-UniRule"/>
</dbReference>
<evidence type="ECO:0000313" key="6">
    <source>
        <dbReference type="EMBL" id="KAK3889635.1"/>
    </source>
</evidence>
<dbReference type="InterPro" id="IPR043970">
    <property type="entry name" value="FUZ/MON1/HPS1_longin_3"/>
</dbReference>
<protein>
    <recommendedName>
        <fullName evidence="2">Vacuolar fusion protein MON1 homolog</fullName>
    </recommendedName>
</protein>
<keyword evidence="7" id="KW-1185">Reference proteome</keyword>
<gene>
    <name evidence="6" type="ORF">Pcinc_006380</name>
</gene>
<dbReference type="PANTHER" id="PTHR13027">
    <property type="entry name" value="SAND PROTEIN-RELATED"/>
    <property type="match status" value="1"/>
</dbReference>
<dbReference type="Pfam" id="PF19038">
    <property type="entry name" value="Fuz_longin_3"/>
    <property type="match status" value="1"/>
</dbReference>
<dbReference type="AlphaFoldDB" id="A0AAE1GBI8"/>
<dbReference type="Pfam" id="PF19036">
    <property type="entry name" value="Fuz_longin_1"/>
    <property type="match status" value="1"/>
</dbReference>
<evidence type="ECO:0000259" key="5">
    <source>
        <dbReference type="Pfam" id="PF19038"/>
    </source>
</evidence>
<dbReference type="InterPro" id="IPR004353">
    <property type="entry name" value="Mon1"/>
</dbReference>
<dbReference type="GO" id="GO:0032510">
    <property type="term" value="P:endosome to lysosome transport via multivesicular body sorting pathway"/>
    <property type="evidence" value="ECO:0007669"/>
    <property type="project" value="TreeGrafter"/>
</dbReference>
<proteinExistence type="inferred from homology"/>
<feature type="domain" description="FUZ/MON1/HPS1 second Longin" evidence="4">
    <location>
        <begin position="301"/>
        <end position="399"/>
    </location>
</feature>
<dbReference type="InterPro" id="IPR043972">
    <property type="entry name" value="FUZ/MON1/HPS1_longin_1"/>
</dbReference>
<dbReference type="EMBL" id="JAWQEG010000470">
    <property type="protein sequence ID" value="KAK3889635.1"/>
    <property type="molecule type" value="Genomic_DNA"/>
</dbReference>
<accession>A0AAE1GBI8</accession>
<organism evidence="6 7">
    <name type="scientific">Petrolisthes cinctipes</name>
    <name type="common">Flat porcelain crab</name>
    <dbReference type="NCBI Taxonomy" id="88211"/>
    <lineage>
        <taxon>Eukaryota</taxon>
        <taxon>Metazoa</taxon>
        <taxon>Ecdysozoa</taxon>
        <taxon>Arthropoda</taxon>
        <taxon>Crustacea</taxon>
        <taxon>Multicrustacea</taxon>
        <taxon>Malacostraca</taxon>
        <taxon>Eumalacostraca</taxon>
        <taxon>Eucarida</taxon>
        <taxon>Decapoda</taxon>
        <taxon>Pleocyemata</taxon>
        <taxon>Anomura</taxon>
        <taxon>Galatheoidea</taxon>
        <taxon>Porcellanidae</taxon>
        <taxon>Petrolisthes</taxon>
    </lineage>
</organism>
<dbReference type="Proteomes" id="UP001286313">
    <property type="component" value="Unassembled WGS sequence"/>
</dbReference>
<dbReference type="Pfam" id="PF19037">
    <property type="entry name" value="Fuz_longin_2"/>
    <property type="match status" value="1"/>
</dbReference>
<evidence type="ECO:0000256" key="1">
    <source>
        <dbReference type="ARBA" id="ARBA00008968"/>
    </source>
</evidence>
<comment type="function">
    <text evidence="2">Plays an important role in membrane trafficking through the secretory apparatus.</text>
</comment>
<comment type="similarity">
    <text evidence="1 2">Belongs to the MON1/SAND family.</text>
</comment>
<comment type="caution">
    <text evidence="6">The sequence shown here is derived from an EMBL/GenBank/DDBJ whole genome shotgun (WGS) entry which is preliminary data.</text>
</comment>
<dbReference type="PRINTS" id="PR01546">
    <property type="entry name" value="YEAST73DUF"/>
</dbReference>
<evidence type="ECO:0000313" key="7">
    <source>
        <dbReference type="Proteomes" id="UP001286313"/>
    </source>
</evidence>
<name>A0AAE1GBI8_PETCI</name>
<dbReference type="InterPro" id="IPR043971">
    <property type="entry name" value="FUZ/MON1/HPS1_longin_2"/>
</dbReference>
<evidence type="ECO:0000259" key="3">
    <source>
        <dbReference type="Pfam" id="PF19036"/>
    </source>
</evidence>
<dbReference type="PANTHER" id="PTHR13027:SF7">
    <property type="entry name" value="VACUOLAR FUSION PROTEIN MON1 HOMOLOG"/>
    <property type="match status" value="1"/>
</dbReference>
<sequence length="567" mass="63972">MAERSVVVGETVVAPTDIEGVISDELKDDTPGVSGEVMLVNTDSFDECNHDLDTQKVTPGEGGEADEVVGPQSPIRKVQREQDNDLVGNMGDMTVEDVVCKVEAENVPVIPQHNDDDDEDEDDVDEEYLQSVDWLQKEKHIFILSESGKPIYTRYGKEDRLVTLFGLMQALVSFVADSDDVIRCIVSGDHKFVFLVKSPLILVAVSHSMASIPQLFMQLTYVHNQIISVLTASALTRMFEKRRNYDFRHLLGGTERLLDNLLNMLDYHPSFLLGGVQCLPLATSIRETITQTIIQYCSKIKNLVFGLIICQNQLISLVRMKKFLLHPADLHLLFNLVNATESLKTSENWMPICLPKFDPNGYLYGHVSYLADDCEACLLLLSVDREQFFTLSEAKQKIVDRLRRHHCLEGINTAIRSSAYTVKAVGAPELRHFLYKSKTTAQFTCPQFTPPYESDEEQRRVFGLYQLLHHRVHSAARPLKMIYLVMDTHTLLGWVTKDFELYAALEPLVTKQNAIVYINKLLRWIKNDENRLDFSTSSGCEVMVPKANLQPGLPYTNTEAAKGNGAV</sequence>
<reference evidence="6" key="1">
    <citation type="submission" date="2023-10" db="EMBL/GenBank/DDBJ databases">
        <title>Genome assemblies of two species of porcelain crab, Petrolisthes cinctipes and Petrolisthes manimaculis (Anomura: Porcellanidae).</title>
        <authorList>
            <person name="Angst P."/>
        </authorList>
    </citation>
    <scope>NUCLEOTIDE SEQUENCE</scope>
    <source>
        <strain evidence="6">PB745_01</strain>
        <tissue evidence="6">Gill</tissue>
    </source>
</reference>
<evidence type="ECO:0000259" key="4">
    <source>
        <dbReference type="Pfam" id="PF19037"/>
    </source>
</evidence>
<evidence type="ECO:0000256" key="2">
    <source>
        <dbReference type="RuleBase" id="RU367048"/>
    </source>
</evidence>